<dbReference type="InterPro" id="IPR016181">
    <property type="entry name" value="Acyl_CoA_acyltransferase"/>
</dbReference>
<sequence length="154" mass="16913">MRVNILWGGTGNRATNEAIGSFVASRIGGCERGFADFTTLGVLEQGRLIGGVVYHNYVPEAGVIELSAASTSRRWLTRPVLKAMFGYPFDEIGCQLAVLRVSEENGGMADIARRFGFTSHRIPRLRGRGEAEIIFTLTDDDWRAHAVNRAVSIK</sequence>
<name>A0A249PBZ4_9HYPH</name>
<gene>
    <name evidence="1" type="ORF">SJ05684_c20280</name>
</gene>
<evidence type="ECO:0008006" key="3">
    <source>
        <dbReference type="Google" id="ProtNLM"/>
    </source>
</evidence>
<keyword evidence="2" id="KW-1185">Reference proteome</keyword>
<evidence type="ECO:0000313" key="1">
    <source>
        <dbReference type="EMBL" id="ASY63470.1"/>
    </source>
</evidence>
<accession>A0A249PBZ4</accession>
<dbReference type="SUPFAM" id="SSF55729">
    <property type="entry name" value="Acyl-CoA N-acyltransferases (Nat)"/>
    <property type="match status" value="1"/>
</dbReference>
<dbReference type="OrthoDB" id="8073019at2"/>
<dbReference type="Gene3D" id="3.40.630.30">
    <property type="match status" value="1"/>
</dbReference>
<reference evidence="1 2" key="1">
    <citation type="submission" date="2017-08" db="EMBL/GenBank/DDBJ databases">
        <title>Multipartite genome sequences of Sinorhizobium species nodulating soybeans.</title>
        <authorList>
            <person name="Tian C.F."/>
        </authorList>
    </citation>
    <scope>NUCLEOTIDE SEQUENCE [LARGE SCALE GENOMIC DNA]</scope>
    <source>
        <strain evidence="1 2">CCBAU 05684</strain>
    </source>
</reference>
<proteinExistence type="predicted"/>
<evidence type="ECO:0000313" key="2">
    <source>
        <dbReference type="Proteomes" id="UP000217211"/>
    </source>
</evidence>
<dbReference type="Proteomes" id="UP000217211">
    <property type="component" value="Chromosome"/>
</dbReference>
<dbReference type="AlphaFoldDB" id="A0A249PBZ4"/>
<dbReference type="eggNOG" id="COG1670">
    <property type="taxonomic scope" value="Bacteria"/>
</dbReference>
<protein>
    <recommendedName>
        <fullName evidence="3">N-acetyltransferase domain-containing protein</fullName>
    </recommendedName>
</protein>
<organism evidence="1 2">
    <name type="scientific">Sinorhizobium sojae CCBAU 05684</name>
    <dbReference type="NCBI Taxonomy" id="716928"/>
    <lineage>
        <taxon>Bacteria</taxon>
        <taxon>Pseudomonadati</taxon>
        <taxon>Pseudomonadota</taxon>
        <taxon>Alphaproteobacteria</taxon>
        <taxon>Hyphomicrobiales</taxon>
        <taxon>Rhizobiaceae</taxon>
        <taxon>Sinorhizobium/Ensifer group</taxon>
        <taxon>Sinorhizobium</taxon>
    </lineage>
</organism>
<dbReference type="EMBL" id="CP023067">
    <property type="protein sequence ID" value="ASY63470.1"/>
    <property type="molecule type" value="Genomic_DNA"/>
</dbReference>
<dbReference type="RefSeq" id="WP_034850781.1">
    <property type="nucleotide sequence ID" value="NZ_AJQT01000006.1"/>
</dbReference>
<dbReference type="STRING" id="716928.GCA_000261485_00171"/>
<dbReference type="KEGG" id="esj:SJ05684_c20280"/>